<reference evidence="2 3" key="1">
    <citation type="submission" date="2018-04" db="EMBL/GenBank/DDBJ databases">
        <authorList>
            <person name="Vogel A."/>
        </authorList>
    </citation>
    <scope>NUCLEOTIDE SEQUENCE [LARGE SCALE GENOMIC DNA]</scope>
</reference>
<dbReference type="Proteomes" id="UP000595140">
    <property type="component" value="Unassembled WGS sequence"/>
</dbReference>
<feature type="compositionally biased region" description="Low complexity" evidence="1">
    <location>
        <begin position="34"/>
        <end position="46"/>
    </location>
</feature>
<organism evidence="2 3">
    <name type="scientific">Cuscuta campestris</name>
    <dbReference type="NCBI Taxonomy" id="132261"/>
    <lineage>
        <taxon>Eukaryota</taxon>
        <taxon>Viridiplantae</taxon>
        <taxon>Streptophyta</taxon>
        <taxon>Embryophyta</taxon>
        <taxon>Tracheophyta</taxon>
        <taxon>Spermatophyta</taxon>
        <taxon>Magnoliopsida</taxon>
        <taxon>eudicotyledons</taxon>
        <taxon>Gunneridae</taxon>
        <taxon>Pentapetalae</taxon>
        <taxon>asterids</taxon>
        <taxon>lamiids</taxon>
        <taxon>Solanales</taxon>
        <taxon>Convolvulaceae</taxon>
        <taxon>Cuscuteae</taxon>
        <taxon>Cuscuta</taxon>
        <taxon>Cuscuta subgen. Grammica</taxon>
        <taxon>Cuscuta sect. Cleistogrammica</taxon>
    </lineage>
</organism>
<protein>
    <submittedName>
        <fullName evidence="2">Uncharacterized protein</fullName>
    </submittedName>
</protein>
<name>A0A484LIU6_9ASTE</name>
<sequence length="88" mass="9802">MFEFRDNSFSHVLRSGNSFIAHRKQFTHPREKPSSSTAQTQSPSPAGFISSMHFSGDGTEDPELETTHFPPSGEFKDGSVASSFSFWE</sequence>
<keyword evidence="3" id="KW-1185">Reference proteome</keyword>
<dbReference type="EMBL" id="OOIL02001523">
    <property type="protein sequence ID" value="VFQ76320.1"/>
    <property type="molecule type" value="Genomic_DNA"/>
</dbReference>
<proteinExistence type="predicted"/>
<evidence type="ECO:0000313" key="3">
    <source>
        <dbReference type="Proteomes" id="UP000595140"/>
    </source>
</evidence>
<gene>
    <name evidence="2" type="ORF">CCAM_LOCUS18096</name>
</gene>
<evidence type="ECO:0000256" key="1">
    <source>
        <dbReference type="SAM" id="MobiDB-lite"/>
    </source>
</evidence>
<accession>A0A484LIU6</accession>
<dbReference type="AlphaFoldDB" id="A0A484LIU6"/>
<feature type="region of interest" description="Disordered" evidence="1">
    <location>
        <begin position="20"/>
        <end position="88"/>
    </location>
</feature>
<evidence type="ECO:0000313" key="2">
    <source>
        <dbReference type="EMBL" id="VFQ76320.1"/>
    </source>
</evidence>